<dbReference type="GO" id="GO:0008270">
    <property type="term" value="F:zinc ion binding"/>
    <property type="evidence" value="ECO:0007669"/>
    <property type="project" value="UniProtKB-KW"/>
</dbReference>
<dbReference type="GO" id="GO:0006513">
    <property type="term" value="P:protein monoubiquitination"/>
    <property type="evidence" value="ECO:0007669"/>
    <property type="project" value="TreeGrafter"/>
</dbReference>
<dbReference type="InParanoid" id="A0A6I8T3U7"/>
<dbReference type="CDD" id="cd19756">
    <property type="entry name" value="Bbox2"/>
    <property type="match status" value="1"/>
</dbReference>
<feature type="region of interest" description="Disordered" evidence="2">
    <location>
        <begin position="437"/>
        <end position="459"/>
    </location>
</feature>
<feature type="compositionally biased region" description="Low complexity" evidence="2">
    <location>
        <begin position="441"/>
        <end position="450"/>
    </location>
</feature>
<dbReference type="OrthoDB" id="6270329at2759"/>
<keyword evidence="1" id="KW-0479">Metal-binding</keyword>
<dbReference type="Pfam" id="PF00643">
    <property type="entry name" value="zf-B_box"/>
    <property type="match status" value="1"/>
</dbReference>
<dbReference type="InterPro" id="IPR053003">
    <property type="entry name" value="TRIM_RBCC_E3_ubiq-ligases"/>
</dbReference>
<dbReference type="PANTHER" id="PTHR36754:SF2">
    <property type="entry name" value="E3 UBIQUITIN-PROTEIN LIGASE TRIM37"/>
    <property type="match status" value="1"/>
</dbReference>
<keyword evidence="1" id="KW-0863">Zinc-finger</keyword>
<dbReference type="GO" id="GO:0051865">
    <property type="term" value="P:protein autoubiquitination"/>
    <property type="evidence" value="ECO:0007669"/>
    <property type="project" value="TreeGrafter"/>
</dbReference>
<dbReference type="AlphaFoldDB" id="A0A6I8T3U7"/>
<dbReference type="InterPro" id="IPR008974">
    <property type="entry name" value="TRAF-like"/>
</dbReference>
<gene>
    <name evidence="4" type="primary">5565917</name>
</gene>
<keyword evidence="1" id="KW-0862">Zinc</keyword>
<evidence type="ECO:0000256" key="1">
    <source>
        <dbReference type="PROSITE-ProRule" id="PRU00024"/>
    </source>
</evidence>
<dbReference type="GO" id="GO:0016235">
    <property type="term" value="C:aggresome"/>
    <property type="evidence" value="ECO:0007669"/>
    <property type="project" value="TreeGrafter"/>
</dbReference>
<reference evidence="4" key="2">
    <citation type="submission" date="2020-05" db="UniProtKB">
        <authorList>
            <consortium name="EnsemblMetazoa"/>
        </authorList>
    </citation>
    <scope>IDENTIFICATION</scope>
    <source>
        <strain evidence="4">LVP_AGWG</strain>
    </source>
</reference>
<dbReference type="GO" id="GO:0070842">
    <property type="term" value="P:aggresome assembly"/>
    <property type="evidence" value="ECO:0007669"/>
    <property type="project" value="TreeGrafter"/>
</dbReference>
<organism evidence="4 5">
    <name type="scientific">Aedes aegypti</name>
    <name type="common">Yellowfever mosquito</name>
    <name type="synonym">Culex aegypti</name>
    <dbReference type="NCBI Taxonomy" id="7159"/>
    <lineage>
        <taxon>Eukaryota</taxon>
        <taxon>Metazoa</taxon>
        <taxon>Ecdysozoa</taxon>
        <taxon>Arthropoda</taxon>
        <taxon>Hexapoda</taxon>
        <taxon>Insecta</taxon>
        <taxon>Pterygota</taxon>
        <taxon>Neoptera</taxon>
        <taxon>Endopterygota</taxon>
        <taxon>Diptera</taxon>
        <taxon>Nematocera</taxon>
        <taxon>Culicoidea</taxon>
        <taxon>Culicidae</taxon>
        <taxon>Culicinae</taxon>
        <taxon>Aedini</taxon>
        <taxon>Aedes</taxon>
        <taxon>Stegomyia</taxon>
    </lineage>
</organism>
<dbReference type="GO" id="GO:0005778">
    <property type="term" value="C:peroxisomal membrane"/>
    <property type="evidence" value="ECO:0007669"/>
    <property type="project" value="TreeGrafter"/>
</dbReference>
<dbReference type="GO" id="GO:0061630">
    <property type="term" value="F:ubiquitin protein ligase activity"/>
    <property type="evidence" value="ECO:0007669"/>
    <property type="project" value="TreeGrafter"/>
</dbReference>
<dbReference type="Gene3D" id="2.60.210.10">
    <property type="entry name" value="Apoptosis, Tumor Necrosis Factor Receptor Associated Protein 2, Chain A"/>
    <property type="match status" value="1"/>
</dbReference>
<evidence type="ECO:0000256" key="2">
    <source>
        <dbReference type="SAM" id="MobiDB-lite"/>
    </source>
</evidence>
<accession>A0A6I8T3U7</accession>
<evidence type="ECO:0000313" key="4">
    <source>
        <dbReference type="EnsemblMetazoa" id="AAEL000698-PC"/>
    </source>
</evidence>
<dbReference type="PANTHER" id="PTHR36754">
    <property type="entry name" value="E3 UBIQUITIN-PROTEIN LIGASE TRIM37"/>
    <property type="match status" value="1"/>
</dbReference>
<dbReference type="SUPFAM" id="SSF57845">
    <property type="entry name" value="B-box zinc-binding domain"/>
    <property type="match status" value="1"/>
</dbReference>
<dbReference type="GO" id="GO:0005164">
    <property type="term" value="F:tumor necrosis factor receptor binding"/>
    <property type="evidence" value="ECO:0007669"/>
    <property type="project" value="TreeGrafter"/>
</dbReference>
<dbReference type="InterPro" id="IPR000315">
    <property type="entry name" value="Znf_B-box"/>
</dbReference>
<dbReference type="GO" id="GO:0031625">
    <property type="term" value="F:ubiquitin protein ligase binding"/>
    <property type="evidence" value="ECO:0007669"/>
    <property type="project" value="TreeGrafter"/>
</dbReference>
<dbReference type="EnsemblMetazoa" id="AAEL000698-RC">
    <property type="protein sequence ID" value="AAEL000698-PC"/>
    <property type="gene ID" value="AAEL000698"/>
</dbReference>
<dbReference type="PROSITE" id="PS50119">
    <property type="entry name" value="ZF_BBOX"/>
    <property type="match status" value="1"/>
</dbReference>
<keyword evidence="5" id="KW-1185">Reference proteome</keyword>
<reference evidence="4 5" key="1">
    <citation type="submission" date="2017-06" db="EMBL/GenBank/DDBJ databases">
        <title>Aedes aegypti genome working group (AGWG) sequencing and assembly.</title>
        <authorList>
            <consortium name="Aedes aegypti Genome Working Group (AGWG)"/>
            <person name="Matthews B.J."/>
        </authorList>
    </citation>
    <scope>NUCLEOTIDE SEQUENCE [LARGE SCALE GENOMIC DNA]</scope>
    <source>
        <strain evidence="4 5">LVP_AGWG</strain>
    </source>
</reference>
<sequence>MASGAAPVICGNCSEVSLADSIALCAECDKSCCSKCYREPNESVSLFSTPYILCLGCFRNRRQQEGILSCSLHPERMLELYCITCEQQICCDCFILLPEHKRHTIDAVEAVYRQKLLETVEKFSKIPQRLKLIDWDAIRQVDENLRIVQDVEQQILDEINQLIGNRTAAMLNKTAEKKRVLIGIKEYVAQMDVQNRQTLLQIRGLNTNDFLRQQEVLNERCERILKDVEQLQVQSVTWEDIQCDLIPACKLESIVLNVPSDSDQTSKRIPFQLMDDCGIQWITVCHIRAMSIILEMYPGTMVGDFNFRAVVEISHLNQMKVTQKIFPFREKLPLTELISLNELQNGGFLSKTGDIRLKIGIRSESIVEENNLLKKLLFDQRKAVGHSQMELAALKDQNFIQQGDKLRLNCELKRLKEIHDEQVMLMRREIKELKQMADARPSSPASSVSVPPSPTDIDKQKLSCDMKRLQAKLESMRITMKSMNPYAIGSFEIYRWSKETKFYSPQLASYTGVTIYVIVQPNFSDNNSDVNAYICYSKGPKNRCQVFLEVLNEFEESNIREDRVFDFSKGTSFTWKSVITRYALTRDGGFLVNDHLKIKFGLRPLLE</sequence>
<dbReference type="Proteomes" id="UP000008820">
    <property type="component" value="Chromosome 2"/>
</dbReference>
<dbReference type="EnsemblMetazoa" id="AAEL000698-RB">
    <property type="protein sequence ID" value="AAEL000698-PB"/>
    <property type="gene ID" value="AAEL000698"/>
</dbReference>
<feature type="domain" description="B box-type" evidence="3">
    <location>
        <begin position="65"/>
        <end position="108"/>
    </location>
</feature>
<name>A0A6I8T3U7_AEDAE</name>
<evidence type="ECO:0000313" key="5">
    <source>
        <dbReference type="Proteomes" id="UP000008820"/>
    </source>
</evidence>
<protein>
    <recommendedName>
        <fullName evidence="3">B box-type domain-containing protein</fullName>
    </recommendedName>
</protein>
<proteinExistence type="predicted"/>
<dbReference type="Gene3D" id="3.30.160.60">
    <property type="entry name" value="Classic Zinc Finger"/>
    <property type="match status" value="1"/>
</dbReference>
<dbReference type="SUPFAM" id="SSF49599">
    <property type="entry name" value="TRAF domain-like"/>
    <property type="match status" value="1"/>
</dbReference>
<evidence type="ECO:0000259" key="3">
    <source>
        <dbReference type="PROSITE" id="PS50119"/>
    </source>
</evidence>